<feature type="domain" description="ABC transmembrane type-1" evidence="8">
    <location>
        <begin position="68"/>
        <end position="282"/>
    </location>
</feature>
<dbReference type="SUPFAM" id="SSF161098">
    <property type="entry name" value="MetI-like"/>
    <property type="match status" value="1"/>
</dbReference>
<dbReference type="KEGG" id="cheb:HH215_02040"/>
<dbReference type="Gene3D" id="1.10.3720.10">
    <property type="entry name" value="MetI-like"/>
    <property type="match status" value="1"/>
</dbReference>
<sequence>MNKFLGNKAAILLFTLPTIVLFTVIVMWPTMQVFYRSMYDWDGLNPGKFIFLDNYIRLFEDRLFYTSLKNGAIFAAMLAVLQIGIGTVLALTISNKKIRGRKFLRVSYFIPVVLSVTVVCQLWLAMYNGEYGLINKIFETLGIPYRQDWLSNGKTAIYAVAAVNAWQNMGYHFALLLAAVNSIPEQYLEAAKIDGAEKWKAHWKVTIPLMAETYKFCFILAITGGLNAFANMQIMTGGGPGTDTYTLTYMMYRSAFRVGEFGYGTTAAAFLVIECLIVTFAINKLIARDRIVY</sequence>
<dbReference type="AlphaFoldDB" id="A0A7Z2VFI8"/>
<dbReference type="CDD" id="cd06261">
    <property type="entry name" value="TM_PBP2"/>
    <property type="match status" value="1"/>
</dbReference>
<dbReference type="GO" id="GO:0005886">
    <property type="term" value="C:plasma membrane"/>
    <property type="evidence" value="ECO:0007669"/>
    <property type="project" value="UniProtKB-SubCell"/>
</dbReference>
<evidence type="ECO:0000259" key="8">
    <source>
        <dbReference type="PROSITE" id="PS50928"/>
    </source>
</evidence>
<dbReference type="PANTHER" id="PTHR30193">
    <property type="entry name" value="ABC TRANSPORTER PERMEASE PROTEIN"/>
    <property type="match status" value="1"/>
</dbReference>
<dbReference type="Pfam" id="PF00528">
    <property type="entry name" value="BPD_transp_1"/>
    <property type="match status" value="1"/>
</dbReference>
<evidence type="ECO:0000313" key="9">
    <source>
        <dbReference type="EMBL" id="QJD82077.1"/>
    </source>
</evidence>
<keyword evidence="4 7" id="KW-0812">Transmembrane</keyword>
<evidence type="ECO:0000256" key="4">
    <source>
        <dbReference type="ARBA" id="ARBA00022692"/>
    </source>
</evidence>
<feature type="transmembrane region" description="Helical" evidence="7">
    <location>
        <begin position="12"/>
        <end position="31"/>
    </location>
</feature>
<dbReference type="InterPro" id="IPR051393">
    <property type="entry name" value="ABC_transporter_permease"/>
</dbReference>
<dbReference type="PROSITE" id="PS50928">
    <property type="entry name" value="ABC_TM1"/>
    <property type="match status" value="1"/>
</dbReference>
<name>A0A7Z2VFI8_9BACL</name>
<protein>
    <submittedName>
        <fullName evidence="9">Sugar ABC transporter permease</fullName>
    </submittedName>
</protein>
<feature type="transmembrane region" description="Helical" evidence="7">
    <location>
        <begin position="261"/>
        <end position="282"/>
    </location>
</feature>
<dbReference type="InterPro" id="IPR000515">
    <property type="entry name" value="MetI-like"/>
</dbReference>
<dbReference type="EMBL" id="CP051680">
    <property type="protein sequence ID" value="QJD82077.1"/>
    <property type="molecule type" value="Genomic_DNA"/>
</dbReference>
<reference evidence="9 10" key="1">
    <citation type="submission" date="2020-04" db="EMBL/GenBank/DDBJ databases">
        <title>Genome sequencing of novel species.</title>
        <authorList>
            <person name="Heo J."/>
            <person name="Kim S.-J."/>
            <person name="Kim J.-S."/>
            <person name="Hong S.-B."/>
            <person name="Kwon S.-W."/>
        </authorList>
    </citation>
    <scope>NUCLEOTIDE SEQUENCE [LARGE SCALE GENOMIC DNA]</scope>
    <source>
        <strain evidence="9 10">MFER-1</strain>
    </source>
</reference>
<dbReference type="RefSeq" id="WP_169278382.1">
    <property type="nucleotide sequence ID" value="NZ_CP051680.1"/>
</dbReference>
<evidence type="ECO:0000256" key="7">
    <source>
        <dbReference type="RuleBase" id="RU363032"/>
    </source>
</evidence>
<dbReference type="InterPro" id="IPR035906">
    <property type="entry name" value="MetI-like_sf"/>
</dbReference>
<feature type="transmembrane region" description="Helical" evidence="7">
    <location>
        <begin position="106"/>
        <end position="126"/>
    </location>
</feature>
<evidence type="ECO:0000256" key="5">
    <source>
        <dbReference type="ARBA" id="ARBA00022989"/>
    </source>
</evidence>
<accession>A0A7Z2VFI8</accession>
<keyword evidence="5 7" id="KW-1133">Transmembrane helix</keyword>
<keyword evidence="6 7" id="KW-0472">Membrane</keyword>
<gene>
    <name evidence="9" type="ORF">HH215_02040</name>
</gene>
<evidence type="ECO:0000256" key="1">
    <source>
        <dbReference type="ARBA" id="ARBA00004651"/>
    </source>
</evidence>
<evidence type="ECO:0000256" key="6">
    <source>
        <dbReference type="ARBA" id="ARBA00023136"/>
    </source>
</evidence>
<comment type="similarity">
    <text evidence="7">Belongs to the binding-protein-dependent transport system permease family.</text>
</comment>
<feature type="transmembrane region" description="Helical" evidence="7">
    <location>
        <begin position="72"/>
        <end position="94"/>
    </location>
</feature>
<evidence type="ECO:0000256" key="3">
    <source>
        <dbReference type="ARBA" id="ARBA00022475"/>
    </source>
</evidence>
<dbReference type="GO" id="GO:0055085">
    <property type="term" value="P:transmembrane transport"/>
    <property type="evidence" value="ECO:0007669"/>
    <property type="project" value="InterPro"/>
</dbReference>
<organism evidence="9 10">
    <name type="scientific">Cohnella herbarum</name>
    <dbReference type="NCBI Taxonomy" id="2728023"/>
    <lineage>
        <taxon>Bacteria</taxon>
        <taxon>Bacillati</taxon>
        <taxon>Bacillota</taxon>
        <taxon>Bacilli</taxon>
        <taxon>Bacillales</taxon>
        <taxon>Paenibacillaceae</taxon>
        <taxon>Cohnella</taxon>
    </lineage>
</organism>
<proteinExistence type="inferred from homology"/>
<evidence type="ECO:0000313" key="10">
    <source>
        <dbReference type="Proteomes" id="UP000502248"/>
    </source>
</evidence>
<dbReference type="Proteomes" id="UP000502248">
    <property type="component" value="Chromosome"/>
</dbReference>
<keyword evidence="3" id="KW-1003">Cell membrane</keyword>
<keyword evidence="10" id="KW-1185">Reference proteome</keyword>
<evidence type="ECO:0000256" key="2">
    <source>
        <dbReference type="ARBA" id="ARBA00022448"/>
    </source>
</evidence>
<comment type="subcellular location">
    <subcellularLocation>
        <location evidence="1 7">Cell membrane</location>
        <topology evidence="1 7">Multi-pass membrane protein</topology>
    </subcellularLocation>
</comment>
<keyword evidence="2 7" id="KW-0813">Transport</keyword>
<dbReference type="PANTHER" id="PTHR30193:SF37">
    <property type="entry name" value="INNER MEMBRANE ABC TRANSPORTER PERMEASE PROTEIN YCJO"/>
    <property type="match status" value="1"/>
</dbReference>